<reference evidence="9 10" key="1">
    <citation type="submission" date="2020-07" db="EMBL/GenBank/DDBJ databases">
        <title>Novel species isolated from subtropical streams in China.</title>
        <authorList>
            <person name="Lu H."/>
        </authorList>
    </citation>
    <scope>NUCLEOTIDE SEQUENCE [LARGE SCALE GENOMIC DNA]</scope>
    <source>
        <strain evidence="9 10">LX20W</strain>
    </source>
</reference>
<evidence type="ECO:0000256" key="3">
    <source>
        <dbReference type="ARBA" id="ARBA00022679"/>
    </source>
</evidence>
<keyword evidence="3 9" id="KW-0808">Transferase</keyword>
<evidence type="ECO:0000256" key="5">
    <source>
        <dbReference type="ARBA" id="ARBA00022989"/>
    </source>
</evidence>
<feature type="transmembrane region" description="Helical" evidence="7">
    <location>
        <begin position="235"/>
        <end position="256"/>
    </location>
</feature>
<keyword evidence="4 7" id="KW-0812">Transmembrane</keyword>
<dbReference type="Pfam" id="PF00535">
    <property type="entry name" value="Glycos_transf_2"/>
    <property type="match status" value="1"/>
</dbReference>
<organism evidence="9 10">
    <name type="scientific">Rugamonas brunnea</name>
    <dbReference type="NCBI Taxonomy" id="2758569"/>
    <lineage>
        <taxon>Bacteria</taxon>
        <taxon>Pseudomonadati</taxon>
        <taxon>Pseudomonadota</taxon>
        <taxon>Betaproteobacteria</taxon>
        <taxon>Burkholderiales</taxon>
        <taxon>Oxalobacteraceae</taxon>
        <taxon>Telluria group</taxon>
        <taxon>Rugamonas</taxon>
    </lineage>
</organism>
<keyword evidence="6 7" id="KW-0472">Membrane</keyword>
<dbReference type="GO" id="GO:0016757">
    <property type="term" value="F:glycosyltransferase activity"/>
    <property type="evidence" value="ECO:0007669"/>
    <property type="project" value="UniProtKB-KW"/>
</dbReference>
<evidence type="ECO:0000256" key="1">
    <source>
        <dbReference type="ARBA" id="ARBA00004141"/>
    </source>
</evidence>
<dbReference type="InterPro" id="IPR001173">
    <property type="entry name" value="Glyco_trans_2-like"/>
</dbReference>
<keyword evidence="10" id="KW-1185">Reference proteome</keyword>
<feature type="domain" description="Glycosyltransferase 2-like" evidence="8">
    <location>
        <begin position="7"/>
        <end position="174"/>
    </location>
</feature>
<dbReference type="EMBL" id="JACEZT010000013">
    <property type="protein sequence ID" value="MBA5639014.1"/>
    <property type="molecule type" value="Genomic_DNA"/>
</dbReference>
<dbReference type="RefSeq" id="WP_182165139.1">
    <property type="nucleotide sequence ID" value="NZ_JACEZT010000013.1"/>
</dbReference>
<dbReference type="Proteomes" id="UP000534388">
    <property type="component" value="Unassembled WGS sequence"/>
</dbReference>
<comment type="subcellular location">
    <subcellularLocation>
        <location evidence="1">Membrane</location>
        <topology evidence="1">Multi-pass membrane protein</topology>
    </subcellularLocation>
</comment>
<dbReference type="CDD" id="cd04187">
    <property type="entry name" value="DPM1_like_bac"/>
    <property type="match status" value="1"/>
</dbReference>
<feature type="transmembrane region" description="Helical" evidence="7">
    <location>
        <begin position="268"/>
        <end position="294"/>
    </location>
</feature>
<evidence type="ECO:0000256" key="6">
    <source>
        <dbReference type="ARBA" id="ARBA00023136"/>
    </source>
</evidence>
<evidence type="ECO:0000256" key="2">
    <source>
        <dbReference type="ARBA" id="ARBA00022676"/>
    </source>
</evidence>
<dbReference type="Gene3D" id="3.90.550.10">
    <property type="entry name" value="Spore Coat Polysaccharide Biosynthesis Protein SpsA, Chain A"/>
    <property type="match status" value="1"/>
</dbReference>
<gene>
    <name evidence="9" type="ORF">H3H37_18305</name>
</gene>
<dbReference type="GO" id="GO:0005886">
    <property type="term" value="C:plasma membrane"/>
    <property type="evidence" value="ECO:0007669"/>
    <property type="project" value="TreeGrafter"/>
</dbReference>
<evidence type="ECO:0000259" key="8">
    <source>
        <dbReference type="Pfam" id="PF00535"/>
    </source>
</evidence>
<accession>A0A7W2ID45</accession>
<dbReference type="AlphaFoldDB" id="A0A7W2ID45"/>
<evidence type="ECO:0000256" key="7">
    <source>
        <dbReference type="SAM" id="Phobius"/>
    </source>
</evidence>
<sequence>MSVTLAIVVPCYNEQEMLPEASLRLLALLDRLCAAGQASADSAVYFVDDGSADRTWALIEAERARDARVHGVKLSRNCGHQRALLAGLSVARGDAVVTIDADLQDDPEAISAMLVHHAQGCDIVYGVRRDRGSDSAFKRGTARAYYRLLRLLGVEVVHDHADYRLMSRRAVDHLLDYAEVNVYLRGILPLLGLRSAVVHYDRAARHAGTSKYPLVRMLALAADGVTSFSVAPLRAIALMGLIVFVLSFAMVGWVLYGKWFLNTEIPGWASSVIPIYFLGGTQLLSIGVLGEYVAKMYLETKRRPRFFIETVL</sequence>
<name>A0A7W2ID45_9BURK</name>
<dbReference type="PANTHER" id="PTHR48090:SF1">
    <property type="entry name" value="PROPHAGE BACTOPRENOL GLUCOSYL TRANSFERASE HOMOLOG"/>
    <property type="match status" value="1"/>
</dbReference>
<keyword evidence="5 7" id="KW-1133">Transmembrane helix</keyword>
<proteinExistence type="predicted"/>
<evidence type="ECO:0000256" key="4">
    <source>
        <dbReference type="ARBA" id="ARBA00022692"/>
    </source>
</evidence>
<dbReference type="PANTHER" id="PTHR48090">
    <property type="entry name" value="UNDECAPRENYL-PHOSPHATE 4-DEOXY-4-FORMAMIDO-L-ARABINOSE TRANSFERASE-RELATED"/>
    <property type="match status" value="1"/>
</dbReference>
<keyword evidence="2" id="KW-0328">Glycosyltransferase</keyword>
<comment type="caution">
    <text evidence="9">The sequence shown here is derived from an EMBL/GenBank/DDBJ whole genome shotgun (WGS) entry which is preliminary data.</text>
</comment>
<protein>
    <submittedName>
        <fullName evidence="9">Glycosyltransferase family 2 protein</fullName>
    </submittedName>
</protein>
<evidence type="ECO:0000313" key="10">
    <source>
        <dbReference type="Proteomes" id="UP000534388"/>
    </source>
</evidence>
<evidence type="ECO:0000313" key="9">
    <source>
        <dbReference type="EMBL" id="MBA5639014.1"/>
    </source>
</evidence>
<dbReference type="SUPFAM" id="SSF53448">
    <property type="entry name" value="Nucleotide-diphospho-sugar transferases"/>
    <property type="match status" value="1"/>
</dbReference>
<dbReference type="InterPro" id="IPR050256">
    <property type="entry name" value="Glycosyltransferase_2"/>
</dbReference>
<dbReference type="InterPro" id="IPR029044">
    <property type="entry name" value="Nucleotide-diphossugar_trans"/>
</dbReference>